<dbReference type="Proteomes" id="UP000297900">
    <property type="component" value="Unassembled WGS sequence"/>
</dbReference>
<comment type="caution">
    <text evidence="3">The sequence shown here is derived from an EMBL/GenBank/DDBJ whole genome shotgun (WGS) entry which is preliminary data.</text>
</comment>
<dbReference type="PROSITE" id="PS50943">
    <property type="entry name" value="HTH_CROC1"/>
    <property type="match status" value="1"/>
</dbReference>
<dbReference type="CDD" id="cd00093">
    <property type="entry name" value="HTH_XRE"/>
    <property type="match status" value="1"/>
</dbReference>
<organism evidence="3 4">
    <name type="scientific">Cohnella luojiensis</name>
    <dbReference type="NCBI Taxonomy" id="652876"/>
    <lineage>
        <taxon>Bacteria</taxon>
        <taxon>Bacillati</taxon>
        <taxon>Bacillota</taxon>
        <taxon>Bacilli</taxon>
        <taxon>Bacillales</taxon>
        <taxon>Paenibacillaceae</taxon>
        <taxon>Cohnella</taxon>
    </lineage>
</organism>
<dbReference type="GO" id="GO:0003677">
    <property type="term" value="F:DNA binding"/>
    <property type="evidence" value="ECO:0007669"/>
    <property type="project" value="UniProtKB-KW"/>
</dbReference>
<keyword evidence="1" id="KW-0238">DNA-binding</keyword>
<name>A0A4Y8M556_9BACL</name>
<dbReference type="AlphaFoldDB" id="A0A4Y8M556"/>
<dbReference type="OrthoDB" id="2654280at2"/>
<dbReference type="Pfam" id="PF01381">
    <property type="entry name" value="HTH_3"/>
    <property type="match status" value="1"/>
</dbReference>
<evidence type="ECO:0000313" key="4">
    <source>
        <dbReference type="Proteomes" id="UP000297900"/>
    </source>
</evidence>
<dbReference type="PANTHER" id="PTHR46558:SF3">
    <property type="entry name" value="TRANSCRIPTIONAL REGULATOR"/>
    <property type="match status" value="1"/>
</dbReference>
<protein>
    <submittedName>
        <fullName evidence="3">XRE family transcriptional regulator</fullName>
    </submittedName>
</protein>
<proteinExistence type="predicted"/>
<dbReference type="PANTHER" id="PTHR46558">
    <property type="entry name" value="TRACRIPTIONAL REGULATORY PROTEIN-RELATED-RELATED"/>
    <property type="match status" value="1"/>
</dbReference>
<dbReference type="InterPro" id="IPR010982">
    <property type="entry name" value="Lambda_DNA-bd_dom_sf"/>
</dbReference>
<sequence>MRGQKRDSLREARKAKGLTQLELAQLVGVTLEHIKSLEYGRVNPSTQLMFKICNALGSTPQNLFADVVCA</sequence>
<keyword evidence="4" id="KW-1185">Reference proteome</keyword>
<dbReference type="Gene3D" id="1.10.260.40">
    <property type="entry name" value="lambda repressor-like DNA-binding domains"/>
    <property type="match status" value="1"/>
</dbReference>
<dbReference type="SMART" id="SM00530">
    <property type="entry name" value="HTH_XRE"/>
    <property type="match status" value="1"/>
</dbReference>
<feature type="domain" description="HTH cro/C1-type" evidence="2">
    <location>
        <begin position="9"/>
        <end position="63"/>
    </location>
</feature>
<reference evidence="3 4" key="1">
    <citation type="submission" date="2019-03" db="EMBL/GenBank/DDBJ databases">
        <title>Cohnella endophytica sp. nov., a novel endophytic bacterium isolated from bark of Sonneratia apetala.</title>
        <authorList>
            <person name="Tuo L."/>
        </authorList>
    </citation>
    <scope>NUCLEOTIDE SEQUENCE [LARGE SCALE GENOMIC DNA]</scope>
    <source>
        <strain evidence="3 4">CCTCC AB 208254</strain>
    </source>
</reference>
<evidence type="ECO:0000259" key="2">
    <source>
        <dbReference type="PROSITE" id="PS50943"/>
    </source>
</evidence>
<accession>A0A4Y8M556</accession>
<dbReference type="InterPro" id="IPR001387">
    <property type="entry name" value="Cro/C1-type_HTH"/>
</dbReference>
<dbReference type="SUPFAM" id="SSF47413">
    <property type="entry name" value="lambda repressor-like DNA-binding domains"/>
    <property type="match status" value="1"/>
</dbReference>
<evidence type="ECO:0000313" key="3">
    <source>
        <dbReference type="EMBL" id="TFE30806.1"/>
    </source>
</evidence>
<evidence type="ECO:0000256" key="1">
    <source>
        <dbReference type="ARBA" id="ARBA00023125"/>
    </source>
</evidence>
<dbReference type="RefSeq" id="WP_135150685.1">
    <property type="nucleotide sequence ID" value="NZ_SOMN01000002.1"/>
</dbReference>
<dbReference type="EMBL" id="SOMN01000002">
    <property type="protein sequence ID" value="TFE30806.1"/>
    <property type="molecule type" value="Genomic_DNA"/>
</dbReference>
<gene>
    <name evidence="3" type="ORF">E2980_03240</name>
</gene>